<name>A0ABQ8G2N7_9PEZI</name>
<dbReference type="PRINTS" id="PR00463">
    <property type="entry name" value="EP450I"/>
</dbReference>
<dbReference type="InterPro" id="IPR001128">
    <property type="entry name" value="Cyt_P450"/>
</dbReference>
<sequence length="538" mass="61130">MSPTFLFSASAFLLLLVLVGAKVLKIGSRPSNLPPGPKTKPVWGNLGQFNILFPQYKYTEWAKQFGPVYTVMQGDTPHLVVSRADEAREIFVKQGANTQGRGSQRFQVEAMRDGFFPSLMEGPKWREARKMWASVLSPGPAKQYIFYQEMEAHALLHDVVKNPAAWRQHIERYANSIAMTMVNGQRVKNADDECIKDTIQDLFDMSEIGMRGAVLDLWPFLWKLPKFIFPVFKEARRCAKKHRAFILKYWNGVKDSVAQGTAIPSFNKAINDKLVHGYKNVTELEAAEIGYTLLTGTTDTTSCSLINFVAAICLNPEPQRKAQEEIDRVVGRDRLPEESDAPNLLYTRQLILEAARWITTVPLALPKSSNGPVRWRGYDIPSGTGLVLNSYAIHRDPDLFPSPERFEPERWAGRLDAASPSADEQILFTFGTGRRICPGQHLAERSLFIVISRWLWAFDTHQAKDERGRKLPINIDDLRPGFITCVNPFKAEVRPRDEGRAKFVLESWQRERERWLDEDEQWKSTPEGVANLLKKIGG</sequence>
<evidence type="ECO:0000256" key="5">
    <source>
        <dbReference type="ARBA" id="ARBA00023033"/>
    </source>
</evidence>
<dbReference type="CDD" id="cd11065">
    <property type="entry name" value="CYP64-like"/>
    <property type="match status" value="1"/>
</dbReference>
<reference evidence="8 9" key="1">
    <citation type="journal article" date="2021" name="Nat. Commun.">
        <title>Genetic determinants of endophytism in the Arabidopsis root mycobiome.</title>
        <authorList>
            <person name="Mesny F."/>
            <person name="Miyauchi S."/>
            <person name="Thiergart T."/>
            <person name="Pickel B."/>
            <person name="Atanasova L."/>
            <person name="Karlsson M."/>
            <person name="Huettel B."/>
            <person name="Barry K.W."/>
            <person name="Haridas S."/>
            <person name="Chen C."/>
            <person name="Bauer D."/>
            <person name="Andreopoulos W."/>
            <person name="Pangilinan J."/>
            <person name="LaButti K."/>
            <person name="Riley R."/>
            <person name="Lipzen A."/>
            <person name="Clum A."/>
            <person name="Drula E."/>
            <person name="Henrissat B."/>
            <person name="Kohler A."/>
            <person name="Grigoriev I.V."/>
            <person name="Martin F.M."/>
            <person name="Hacquard S."/>
        </authorList>
    </citation>
    <scope>NUCLEOTIDE SEQUENCE [LARGE SCALE GENOMIC DNA]</scope>
    <source>
        <strain evidence="8 9">MPI-SDFR-AT-0080</strain>
    </source>
</reference>
<evidence type="ECO:0000256" key="6">
    <source>
        <dbReference type="RuleBase" id="RU000461"/>
    </source>
</evidence>
<evidence type="ECO:0000256" key="2">
    <source>
        <dbReference type="ARBA" id="ARBA00022723"/>
    </source>
</evidence>
<dbReference type="Proteomes" id="UP000774617">
    <property type="component" value="Unassembled WGS sequence"/>
</dbReference>
<dbReference type="EMBL" id="JAGTJR010000024">
    <property type="protein sequence ID" value="KAH7042822.1"/>
    <property type="molecule type" value="Genomic_DNA"/>
</dbReference>
<keyword evidence="4 6" id="KW-0408">Iron</keyword>
<gene>
    <name evidence="8" type="ORF">B0J12DRAFT_712578</name>
</gene>
<comment type="caution">
    <text evidence="8">The sequence shown here is derived from an EMBL/GenBank/DDBJ whole genome shotgun (WGS) entry which is preliminary data.</text>
</comment>
<keyword evidence="5 6" id="KW-0503">Monooxygenase</keyword>
<keyword evidence="7" id="KW-0732">Signal</keyword>
<dbReference type="InterPro" id="IPR036396">
    <property type="entry name" value="Cyt_P450_sf"/>
</dbReference>
<evidence type="ECO:0000256" key="4">
    <source>
        <dbReference type="ARBA" id="ARBA00023004"/>
    </source>
</evidence>
<proteinExistence type="inferred from homology"/>
<keyword evidence="6" id="KW-0349">Heme</keyword>
<evidence type="ECO:0000256" key="1">
    <source>
        <dbReference type="ARBA" id="ARBA00010617"/>
    </source>
</evidence>
<dbReference type="Gene3D" id="1.10.630.10">
    <property type="entry name" value="Cytochrome P450"/>
    <property type="match status" value="1"/>
</dbReference>
<dbReference type="InterPro" id="IPR050364">
    <property type="entry name" value="Cytochrome_P450_fung"/>
</dbReference>
<evidence type="ECO:0000256" key="3">
    <source>
        <dbReference type="ARBA" id="ARBA00023002"/>
    </source>
</evidence>
<feature type="chain" id="PRO_5045869541" evidence="7">
    <location>
        <begin position="22"/>
        <end position="538"/>
    </location>
</feature>
<accession>A0ABQ8G2N7</accession>
<organism evidence="8 9">
    <name type="scientific">Macrophomina phaseolina</name>
    <dbReference type="NCBI Taxonomy" id="35725"/>
    <lineage>
        <taxon>Eukaryota</taxon>
        <taxon>Fungi</taxon>
        <taxon>Dikarya</taxon>
        <taxon>Ascomycota</taxon>
        <taxon>Pezizomycotina</taxon>
        <taxon>Dothideomycetes</taxon>
        <taxon>Dothideomycetes incertae sedis</taxon>
        <taxon>Botryosphaeriales</taxon>
        <taxon>Botryosphaeriaceae</taxon>
        <taxon>Macrophomina</taxon>
    </lineage>
</organism>
<dbReference type="SUPFAM" id="SSF48264">
    <property type="entry name" value="Cytochrome P450"/>
    <property type="match status" value="1"/>
</dbReference>
<dbReference type="InterPro" id="IPR002401">
    <property type="entry name" value="Cyt_P450_E_grp-I"/>
</dbReference>
<keyword evidence="2 6" id="KW-0479">Metal-binding</keyword>
<evidence type="ECO:0000313" key="8">
    <source>
        <dbReference type="EMBL" id="KAH7042822.1"/>
    </source>
</evidence>
<dbReference type="PROSITE" id="PS00086">
    <property type="entry name" value="CYTOCHROME_P450"/>
    <property type="match status" value="1"/>
</dbReference>
<keyword evidence="9" id="KW-1185">Reference proteome</keyword>
<keyword evidence="3 6" id="KW-0560">Oxidoreductase</keyword>
<dbReference type="InterPro" id="IPR017972">
    <property type="entry name" value="Cyt_P450_CS"/>
</dbReference>
<dbReference type="PANTHER" id="PTHR46300">
    <property type="entry name" value="P450, PUTATIVE (EUROFUNG)-RELATED-RELATED"/>
    <property type="match status" value="1"/>
</dbReference>
<dbReference type="PANTHER" id="PTHR46300:SF2">
    <property type="entry name" value="CYTOCHROME P450 MONOOXYGENASE ALNH-RELATED"/>
    <property type="match status" value="1"/>
</dbReference>
<feature type="signal peptide" evidence="7">
    <location>
        <begin position="1"/>
        <end position="21"/>
    </location>
</feature>
<dbReference type="Pfam" id="PF00067">
    <property type="entry name" value="p450"/>
    <property type="match status" value="1"/>
</dbReference>
<evidence type="ECO:0000313" key="9">
    <source>
        <dbReference type="Proteomes" id="UP000774617"/>
    </source>
</evidence>
<comment type="similarity">
    <text evidence="1 6">Belongs to the cytochrome P450 family.</text>
</comment>
<evidence type="ECO:0000256" key="7">
    <source>
        <dbReference type="SAM" id="SignalP"/>
    </source>
</evidence>
<protein>
    <submittedName>
        <fullName evidence="8">Cytochrome P450</fullName>
    </submittedName>
</protein>